<keyword evidence="9" id="KW-1185">Reference proteome</keyword>
<evidence type="ECO:0000256" key="5">
    <source>
        <dbReference type="PIRSR" id="PIRSR031051-1"/>
    </source>
</evidence>
<dbReference type="SUPFAM" id="SSF56784">
    <property type="entry name" value="HAD-like"/>
    <property type="match status" value="1"/>
</dbReference>
<dbReference type="Gene3D" id="3.40.50.1000">
    <property type="entry name" value="HAD superfamily/HAD-like"/>
    <property type="match status" value="1"/>
</dbReference>
<evidence type="ECO:0000256" key="4">
    <source>
        <dbReference type="ARBA" id="ARBA00022842"/>
    </source>
</evidence>
<name>A0AAD8K9T3_TARER</name>
<dbReference type="PANTHER" id="PTHR20889">
    <property type="entry name" value="PHOSPHATASE, ORPHAN 1, 2"/>
    <property type="match status" value="1"/>
</dbReference>
<dbReference type="InterPro" id="IPR036412">
    <property type="entry name" value="HAD-like_sf"/>
</dbReference>
<feature type="active site" description="Nucleophile" evidence="5">
    <location>
        <position position="13"/>
    </location>
</feature>
<dbReference type="InterPro" id="IPR016965">
    <property type="entry name" value="Pase_PHOSPHO-typ"/>
</dbReference>
<evidence type="ECO:0000313" key="9">
    <source>
        <dbReference type="Proteomes" id="UP001229421"/>
    </source>
</evidence>
<sequence length="241" mass="27824">MSPANREMIIVWDFDRTIINAHCDRWLLLETNLFTHLRKTLSHNSLMDRVFQELHSQGKTMDDLVNRLNTFTVDPQMISAIRSAHDLGCDMKVLSDANQFFIETILKKHGIYDCFSEIITNPTVVEKDGRLRIFPYYGSNLSPHECKLCPPNLCKGLVMTAIQDSDKMKRGMIYIGDGRDDLCPTLKLRQGDHVMPRKNFCLYRLLSKAKVPIKPKVHEWKDGEELNKNLIQLIVPPEVEV</sequence>
<feature type="binding site" evidence="7">
    <location>
        <position position="13"/>
    </location>
    <ligand>
        <name>Mg(2+)</name>
        <dbReference type="ChEBI" id="CHEBI:18420"/>
    </ligand>
</feature>
<gene>
    <name evidence="8" type="ORF">QVD17_27748</name>
</gene>
<proteinExistence type="predicted"/>
<dbReference type="NCBIfam" id="TIGR01488">
    <property type="entry name" value="HAD-SF-IB"/>
    <property type="match status" value="1"/>
</dbReference>
<organism evidence="8 9">
    <name type="scientific">Tagetes erecta</name>
    <name type="common">African marigold</name>
    <dbReference type="NCBI Taxonomy" id="13708"/>
    <lineage>
        <taxon>Eukaryota</taxon>
        <taxon>Viridiplantae</taxon>
        <taxon>Streptophyta</taxon>
        <taxon>Embryophyta</taxon>
        <taxon>Tracheophyta</taxon>
        <taxon>Spermatophyta</taxon>
        <taxon>Magnoliopsida</taxon>
        <taxon>eudicotyledons</taxon>
        <taxon>Gunneridae</taxon>
        <taxon>Pentapetalae</taxon>
        <taxon>asterids</taxon>
        <taxon>campanulids</taxon>
        <taxon>Asterales</taxon>
        <taxon>Asteraceae</taxon>
        <taxon>Asteroideae</taxon>
        <taxon>Heliantheae alliance</taxon>
        <taxon>Tageteae</taxon>
        <taxon>Tagetes</taxon>
    </lineage>
</organism>
<evidence type="ECO:0000256" key="6">
    <source>
        <dbReference type="PIRSR" id="PIRSR031051-2"/>
    </source>
</evidence>
<dbReference type="Proteomes" id="UP001229421">
    <property type="component" value="Unassembled WGS sequence"/>
</dbReference>
<dbReference type="NCBIfam" id="TIGR01489">
    <property type="entry name" value="DKMTPPase-SF"/>
    <property type="match status" value="1"/>
</dbReference>
<evidence type="ECO:0000313" key="8">
    <source>
        <dbReference type="EMBL" id="KAK1418603.1"/>
    </source>
</evidence>
<evidence type="ECO:0000256" key="3">
    <source>
        <dbReference type="ARBA" id="ARBA00022801"/>
    </source>
</evidence>
<dbReference type="GO" id="GO:0046872">
    <property type="term" value="F:metal ion binding"/>
    <property type="evidence" value="ECO:0007669"/>
    <property type="project" value="UniProtKB-KW"/>
</dbReference>
<dbReference type="InterPro" id="IPR006384">
    <property type="entry name" value="HAD_hydro_PyrdxlP_Pase-like"/>
</dbReference>
<keyword evidence="4 7" id="KW-0460">Magnesium</keyword>
<evidence type="ECO:0000256" key="1">
    <source>
        <dbReference type="ARBA" id="ARBA00001946"/>
    </source>
</evidence>
<dbReference type="AlphaFoldDB" id="A0AAD8K9T3"/>
<dbReference type="InterPro" id="IPR023214">
    <property type="entry name" value="HAD_sf"/>
</dbReference>
<feature type="binding site" evidence="6">
    <location>
        <position position="96"/>
    </location>
    <ligand>
        <name>substrate</name>
    </ligand>
</feature>
<keyword evidence="2 7" id="KW-0479">Metal-binding</keyword>
<dbReference type="PANTHER" id="PTHR20889:SF19">
    <property type="entry name" value="THIAMINE PHOSPHATE PHOSPHATASE-LIKE PROTEIN"/>
    <property type="match status" value="1"/>
</dbReference>
<dbReference type="GO" id="GO:0016791">
    <property type="term" value="F:phosphatase activity"/>
    <property type="evidence" value="ECO:0007669"/>
    <property type="project" value="InterPro"/>
</dbReference>
<dbReference type="EMBL" id="JAUHHV010000007">
    <property type="protein sequence ID" value="KAK1418603.1"/>
    <property type="molecule type" value="Genomic_DNA"/>
</dbReference>
<reference evidence="8" key="1">
    <citation type="journal article" date="2023" name="bioRxiv">
        <title>Improved chromosome-level genome assembly for marigold (Tagetes erecta).</title>
        <authorList>
            <person name="Jiang F."/>
            <person name="Yuan L."/>
            <person name="Wang S."/>
            <person name="Wang H."/>
            <person name="Xu D."/>
            <person name="Wang A."/>
            <person name="Fan W."/>
        </authorList>
    </citation>
    <scope>NUCLEOTIDE SEQUENCE</scope>
    <source>
        <strain evidence="8">WSJ</strain>
        <tissue evidence="8">Leaf</tissue>
    </source>
</reference>
<evidence type="ECO:0000256" key="7">
    <source>
        <dbReference type="PIRSR" id="PIRSR031051-3"/>
    </source>
</evidence>
<accession>A0AAD8K9T3</accession>
<feature type="binding site" evidence="7">
    <location>
        <position position="15"/>
    </location>
    <ligand>
        <name>Mg(2+)</name>
        <dbReference type="ChEBI" id="CHEBI:18420"/>
    </ligand>
</feature>
<comment type="caution">
    <text evidence="8">The sequence shown here is derived from an EMBL/GenBank/DDBJ whole genome shotgun (WGS) entry which is preliminary data.</text>
</comment>
<feature type="active site" description="Proton donor" evidence="5">
    <location>
        <position position="15"/>
    </location>
</feature>
<feature type="binding site" evidence="6">
    <location>
        <position position="24"/>
    </location>
    <ligand>
        <name>substrate</name>
    </ligand>
</feature>
<protein>
    <submittedName>
        <fullName evidence="8">Uncharacterized protein</fullName>
    </submittedName>
</protein>
<dbReference type="Pfam" id="PF06888">
    <property type="entry name" value="Put_Phosphatase"/>
    <property type="match status" value="1"/>
</dbReference>
<feature type="binding site" evidence="7">
    <location>
        <position position="177"/>
    </location>
    <ligand>
        <name>Mg(2+)</name>
        <dbReference type="ChEBI" id="CHEBI:18420"/>
    </ligand>
</feature>
<comment type="cofactor">
    <cofactor evidence="1 7">
        <name>Mg(2+)</name>
        <dbReference type="ChEBI" id="CHEBI:18420"/>
    </cofactor>
</comment>
<dbReference type="PIRSF" id="PIRSF031051">
    <property type="entry name" value="PyrdxlP_Pase_PHOSPHO2"/>
    <property type="match status" value="1"/>
</dbReference>
<keyword evidence="3" id="KW-0378">Hydrolase</keyword>
<evidence type="ECO:0000256" key="2">
    <source>
        <dbReference type="ARBA" id="ARBA00022723"/>
    </source>
</evidence>